<dbReference type="Pfam" id="PF16363">
    <property type="entry name" value="GDP_Man_Dehyd"/>
    <property type="match status" value="1"/>
</dbReference>
<comment type="cofactor">
    <cofactor evidence="2 7">
        <name>NAD(+)</name>
        <dbReference type="ChEBI" id="CHEBI:57540"/>
    </cofactor>
</comment>
<accession>A0A7Z0NB95</accession>
<evidence type="ECO:0000313" key="10">
    <source>
        <dbReference type="Proteomes" id="UP000520876"/>
    </source>
</evidence>
<keyword evidence="5" id="KW-0520">NAD</keyword>
<dbReference type="CDD" id="cd05246">
    <property type="entry name" value="dTDP_GD_SDR_e"/>
    <property type="match status" value="1"/>
</dbReference>
<dbReference type="GO" id="GO:0009225">
    <property type="term" value="P:nucleotide-sugar metabolic process"/>
    <property type="evidence" value="ECO:0007669"/>
    <property type="project" value="InterPro"/>
</dbReference>
<evidence type="ECO:0000256" key="4">
    <source>
        <dbReference type="ARBA" id="ARBA00011990"/>
    </source>
</evidence>
<comment type="caution">
    <text evidence="9">The sequence shown here is derived from an EMBL/GenBank/DDBJ whole genome shotgun (WGS) entry which is preliminary data.</text>
</comment>
<sequence>MANKTFLITGGAGFIGSAVVRELIQNSAHHVVNVDKLTYAGNLESLANVETNERYTFVQADICDANAMQQLFEKYQPDVVMHLAAESHVDRSIDGPAEFIQTNVVGTAVLLEAARSYWKVLQEQDSAKAEAFRFHHISTDEVYGDLEGTDDLFTEETSYAPSSPYSASKASSDHLVRAWQRTYGLPTLVTNCSNNYGPYHFPEKLIPLMILNALAGKSLPVYGDGQQIRDWLYVEDHARALIKVATEGQVGETYNIGGHNEQTNLHVVETICEILDELVLGEKLGMRSEENGANPSQAQRSPLTTYKELITFVTDRPGHDVRYAIDASKIERELGWVPEETFETGLRKTVQWYLANETWWKRVQDGSYQGQRLGNV</sequence>
<organism evidence="9 10">
    <name type="scientific">Vreelandella sedimenti</name>
    <dbReference type="NCBI Taxonomy" id="2729618"/>
    <lineage>
        <taxon>Bacteria</taxon>
        <taxon>Pseudomonadati</taxon>
        <taxon>Pseudomonadota</taxon>
        <taxon>Gammaproteobacteria</taxon>
        <taxon>Oceanospirillales</taxon>
        <taxon>Halomonadaceae</taxon>
        <taxon>Vreelandella</taxon>
    </lineage>
</organism>
<evidence type="ECO:0000256" key="1">
    <source>
        <dbReference type="ARBA" id="ARBA00001539"/>
    </source>
</evidence>
<dbReference type="Gene3D" id="3.40.50.720">
    <property type="entry name" value="NAD(P)-binding Rossmann-like Domain"/>
    <property type="match status" value="1"/>
</dbReference>
<dbReference type="Gene3D" id="3.90.25.10">
    <property type="entry name" value="UDP-galactose 4-epimerase, domain 1"/>
    <property type="match status" value="1"/>
</dbReference>
<reference evidence="9 10" key="1">
    <citation type="submission" date="2020-07" db="EMBL/GenBank/DDBJ databases">
        <title>Halomonas sp. QX-2 draft genome sequence.</title>
        <authorList>
            <person name="Qiu X."/>
        </authorList>
    </citation>
    <scope>NUCLEOTIDE SEQUENCE [LARGE SCALE GENOMIC DNA]</scope>
    <source>
        <strain evidence="9 10">QX-2</strain>
    </source>
</reference>
<dbReference type="EC" id="4.2.1.46" evidence="4 7"/>
<evidence type="ECO:0000256" key="5">
    <source>
        <dbReference type="ARBA" id="ARBA00023027"/>
    </source>
</evidence>
<dbReference type="InterPro" id="IPR036291">
    <property type="entry name" value="NAD(P)-bd_dom_sf"/>
</dbReference>
<proteinExistence type="inferred from homology"/>
<dbReference type="InterPro" id="IPR005888">
    <property type="entry name" value="dTDP_Gluc_deHydtase"/>
</dbReference>
<feature type="domain" description="NAD(P)-binding" evidence="8">
    <location>
        <begin position="7"/>
        <end position="349"/>
    </location>
</feature>
<evidence type="ECO:0000259" key="8">
    <source>
        <dbReference type="Pfam" id="PF16363"/>
    </source>
</evidence>
<evidence type="ECO:0000313" key="9">
    <source>
        <dbReference type="EMBL" id="NYT74341.1"/>
    </source>
</evidence>
<name>A0A7Z0NB95_9GAMM</name>
<dbReference type="SUPFAM" id="SSF51735">
    <property type="entry name" value="NAD(P)-binding Rossmann-fold domains"/>
    <property type="match status" value="1"/>
</dbReference>
<dbReference type="GO" id="GO:0008460">
    <property type="term" value="F:dTDP-glucose 4,6-dehydratase activity"/>
    <property type="evidence" value="ECO:0007669"/>
    <property type="project" value="UniProtKB-EC"/>
</dbReference>
<dbReference type="FunFam" id="3.40.50.720:FF:000108">
    <property type="entry name" value="dTDP-glucose 4,6-dehydratase"/>
    <property type="match status" value="1"/>
</dbReference>
<dbReference type="NCBIfam" id="TIGR01181">
    <property type="entry name" value="dTDP_gluc_dehyt"/>
    <property type="match status" value="1"/>
</dbReference>
<protein>
    <recommendedName>
        <fullName evidence="4 7">dTDP-glucose 4,6-dehydratase</fullName>
        <ecNumber evidence="4 7">4.2.1.46</ecNumber>
    </recommendedName>
</protein>
<dbReference type="AlphaFoldDB" id="A0A7Z0NB95"/>
<dbReference type="PANTHER" id="PTHR43000">
    <property type="entry name" value="DTDP-D-GLUCOSE 4,6-DEHYDRATASE-RELATED"/>
    <property type="match status" value="1"/>
</dbReference>
<evidence type="ECO:0000256" key="6">
    <source>
        <dbReference type="ARBA" id="ARBA00023239"/>
    </source>
</evidence>
<dbReference type="EMBL" id="JACCGK010000017">
    <property type="protein sequence ID" value="NYT74341.1"/>
    <property type="molecule type" value="Genomic_DNA"/>
</dbReference>
<comment type="catalytic activity">
    <reaction evidence="1 7">
        <text>dTDP-alpha-D-glucose = dTDP-4-dehydro-6-deoxy-alpha-D-glucose + H2O</text>
        <dbReference type="Rhea" id="RHEA:17221"/>
        <dbReference type="ChEBI" id="CHEBI:15377"/>
        <dbReference type="ChEBI" id="CHEBI:57477"/>
        <dbReference type="ChEBI" id="CHEBI:57649"/>
        <dbReference type="EC" id="4.2.1.46"/>
    </reaction>
</comment>
<evidence type="ECO:0000256" key="7">
    <source>
        <dbReference type="RuleBase" id="RU004473"/>
    </source>
</evidence>
<dbReference type="InterPro" id="IPR016040">
    <property type="entry name" value="NAD(P)-bd_dom"/>
</dbReference>
<evidence type="ECO:0000256" key="3">
    <source>
        <dbReference type="ARBA" id="ARBA00008178"/>
    </source>
</evidence>
<evidence type="ECO:0000256" key="2">
    <source>
        <dbReference type="ARBA" id="ARBA00001911"/>
    </source>
</evidence>
<gene>
    <name evidence="9" type="primary">rfbB</name>
    <name evidence="9" type="ORF">HZU72_18195</name>
</gene>
<dbReference type="RefSeq" id="WP_180094664.1">
    <property type="nucleotide sequence ID" value="NZ_JACCGK010000017.1"/>
</dbReference>
<dbReference type="Proteomes" id="UP000520876">
    <property type="component" value="Unassembled WGS sequence"/>
</dbReference>
<keyword evidence="6 7" id="KW-0456">Lyase</keyword>
<keyword evidence="10" id="KW-1185">Reference proteome</keyword>
<comment type="similarity">
    <text evidence="3 7">Belongs to the NAD(P)-dependent epimerase/dehydratase family. dTDP-glucose dehydratase subfamily.</text>
</comment>